<organism evidence="3 4">
    <name type="scientific">Apiospora kogelbergensis</name>
    <dbReference type="NCBI Taxonomy" id="1337665"/>
    <lineage>
        <taxon>Eukaryota</taxon>
        <taxon>Fungi</taxon>
        <taxon>Dikarya</taxon>
        <taxon>Ascomycota</taxon>
        <taxon>Pezizomycotina</taxon>
        <taxon>Sordariomycetes</taxon>
        <taxon>Xylariomycetidae</taxon>
        <taxon>Amphisphaeriales</taxon>
        <taxon>Apiosporaceae</taxon>
        <taxon>Apiospora</taxon>
    </lineage>
</organism>
<comment type="caution">
    <text evidence="3">The sequence shown here is derived from an EMBL/GenBank/DDBJ whole genome shotgun (WGS) entry which is preliminary data.</text>
</comment>
<sequence>MSIRISLDNAPDFFTNLDFVSGRILLGINRPENVGNIVVKLEGEARTALSAPEFVDYDRRRASMPGPGSGDVVTENHKLLYMVQQIYPDQRTLGSSSMNSMPGVLHPGQHEFPFKFKLPLNNICGDTNAMAALNGVGGVGGSSNQGLLGLGGYRTMDGTKQLMLQHVKTTLPPSLTGFPREAEIRYYIKVTIQRPGFFKENWRYQVGFKFLPVEPPRPPKTSQEAFARRPFSFKPRSPAPIKPKRSFFGSKTNLENADEAQEKPPQIEMSARLPFPSILTCNQPVPLRLIAKKLEQSTAQIFVISLEVALIGFTSVRAHHLQNTEVTRWVVCSESNLQIPVGKPADAVDSEFVIPDGLWANRPLPNTIAPSFTACNLQRRYELEVKIGLSWGLPNHKGKDVTMYPQTLYLPLKLSKVEVFSGISPPSQLLDSSSYRPQQATAQQPPLPPRTSGPGATVPQQQQQQPPPADALYPPQLGPNNMPGHDDAPPPSYDEAMAQDLTAPVERPAYSGVTAENAPSSMPPEKSGLH</sequence>
<evidence type="ECO:0000259" key="2">
    <source>
        <dbReference type="Pfam" id="PF00339"/>
    </source>
</evidence>
<dbReference type="AlphaFoldDB" id="A0AAW0R036"/>
<feature type="domain" description="Arrestin-like N-terminal" evidence="2">
    <location>
        <begin position="4"/>
        <end position="123"/>
    </location>
</feature>
<dbReference type="GO" id="GO:0005829">
    <property type="term" value="C:cytosol"/>
    <property type="evidence" value="ECO:0007669"/>
    <property type="project" value="TreeGrafter"/>
</dbReference>
<feature type="region of interest" description="Disordered" evidence="1">
    <location>
        <begin position="427"/>
        <end position="530"/>
    </location>
</feature>
<gene>
    <name evidence="3" type="ORF">PG999_004684</name>
</gene>
<dbReference type="CDD" id="cd22952">
    <property type="entry name" value="ART10-like"/>
    <property type="match status" value="1"/>
</dbReference>
<keyword evidence="4" id="KW-1185">Reference proteome</keyword>
<dbReference type="GO" id="GO:0005886">
    <property type="term" value="C:plasma membrane"/>
    <property type="evidence" value="ECO:0007669"/>
    <property type="project" value="TreeGrafter"/>
</dbReference>
<dbReference type="InterPro" id="IPR014752">
    <property type="entry name" value="Arrestin-like_C"/>
</dbReference>
<dbReference type="Proteomes" id="UP001392437">
    <property type="component" value="Unassembled WGS sequence"/>
</dbReference>
<dbReference type="EMBL" id="JAQQWP010000004">
    <property type="protein sequence ID" value="KAK8120564.1"/>
    <property type="molecule type" value="Genomic_DNA"/>
</dbReference>
<accession>A0AAW0R036</accession>
<dbReference type="InterPro" id="IPR050357">
    <property type="entry name" value="Arrestin_domain-protein"/>
</dbReference>
<dbReference type="Pfam" id="PF00339">
    <property type="entry name" value="Arrestin_N"/>
    <property type="match status" value="1"/>
</dbReference>
<name>A0AAW0R036_9PEZI</name>
<dbReference type="GO" id="GO:0070086">
    <property type="term" value="P:ubiquitin-dependent endocytosis"/>
    <property type="evidence" value="ECO:0007669"/>
    <property type="project" value="TreeGrafter"/>
</dbReference>
<evidence type="ECO:0000256" key="1">
    <source>
        <dbReference type="SAM" id="MobiDB-lite"/>
    </source>
</evidence>
<dbReference type="InterPro" id="IPR011021">
    <property type="entry name" value="Arrestin-like_N"/>
</dbReference>
<evidence type="ECO:0000313" key="4">
    <source>
        <dbReference type="Proteomes" id="UP001392437"/>
    </source>
</evidence>
<dbReference type="PANTHER" id="PTHR11188:SF166">
    <property type="entry name" value="ARRESTIN (OR S-ANTIGEN), N-TERMINAL DOMAIN PROTEIN (AFU_ORTHOLOGUE AFUA_7G02050)"/>
    <property type="match status" value="1"/>
</dbReference>
<proteinExistence type="predicted"/>
<dbReference type="Gene3D" id="2.60.40.640">
    <property type="match status" value="1"/>
</dbReference>
<dbReference type="GO" id="GO:0031625">
    <property type="term" value="F:ubiquitin protein ligase binding"/>
    <property type="evidence" value="ECO:0007669"/>
    <property type="project" value="TreeGrafter"/>
</dbReference>
<reference evidence="3 4" key="1">
    <citation type="submission" date="2023-01" db="EMBL/GenBank/DDBJ databases">
        <title>Analysis of 21 Apiospora genomes using comparative genomics revels a genus with tremendous synthesis potential of carbohydrate active enzymes and secondary metabolites.</title>
        <authorList>
            <person name="Sorensen T."/>
        </authorList>
    </citation>
    <scope>NUCLEOTIDE SEQUENCE [LARGE SCALE GENOMIC DNA]</scope>
    <source>
        <strain evidence="3 4">CBS 117206</strain>
    </source>
</reference>
<dbReference type="PANTHER" id="PTHR11188">
    <property type="entry name" value="ARRESTIN DOMAIN CONTAINING PROTEIN"/>
    <property type="match status" value="1"/>
</dbReference>
<dbReference type="GO" id="GO:0030674">
    <property type="term" value="F:protein-macromolecule adaptor activity"/>
    <property type="evidence" value="ECO:0007669"/>
    <property type="project" value="TreeGrafter"/>
</dbReference>
<evidence type="ECO:0000313" key="3">
    <source>
        <dbReference type="EMBL" id="KAK8120564.1"/>
    </source>
</evidence>
<protein>
    <submittedName>
        <fullName evidence="3">Arrestin</fullName>
    </submittedName>
</protein>